<dbReference type="PANTHER" id="PTHR27002">
    <property type="entry name" value="RECEPTOR-LIKE SERINE/THREONINE-PROTEIN KINASE SD1-8"/>
    <property type="match status" value="1"/>
</dbReference>
<dbReference type="SUPFAM" id="SSF56112">
    <property type="entry name" value="Protein kinase-like (PK-like)"/>
    <property type="match status" value="1"/>
</dbReference>
<keyword evidence="4 13" id="KW-0808">Transferase</keyword>
<evidence type="ECO:0000256" key="9">
    <source>
        <dbReference type="ARBA" id="ARBA00023157"/>
    </source>
</evidence>
<feature type="domain" description="Apple" evidence="20">
    <location>
        <begin position="338"/>
        <end position="423"/>
    </location>
</feature>
<proteinExistence type="inferred from homology"/>
<sequence>MGWLLRYIVMLLLSLILSFCTCLDKIIPGKSISGNRTLTSSLGAFSLGFFRPENSTKYFLGIQYNTFPVTAIVWVANRESPLDSPGVFMLGSDGNLVVLDEAHKVMVWSSNVSVSTAAKNNTAGLVMDTGNLVLSFEEVTLWQSFDHPSDNMLPGMKISLNKMTGQQRRLTSWAAPDDPQPGNFTFGIDPKLPVQGFIWKETIRYWRSSIYVGMDTRTVFQSQNGTAAFLSYNVDVDEVYITYSVSDSSIKLRVWLSPTGQFEPLLWQGSSKTWLPLGSLPVDNCDFYSRCGPDGACHRDEPRSSPCQCLTGFTAKFPNQWDAGDWSGGCVREKDLTCGNGLLQGYFSKLEKVKLPDYSVLLENRSMSQCDSECQHNCSCTAYAYVNATDESNIGKCLAWFGELVDLVENHKVAPYEIYIRVHGSNLGNKGLSVNSSKRSLVIAIVSSAAGLLTIIFGYFLWKKKLGKEGRTAGRMNEKNDTELPLFGLRSILAATDNFSEANKLGEGGFGPVYKGILLGDQEVAIKRLSKNSGQGHLEFMNELKLIAKLQHTNLVRLLGCCIEEEEMILIYEYMPNRSLDKFLFDPSEKTKLDWGTRFRIIEGIAQGVLYIHKYSRLKIIHRDLKASNVLLDGTMNPKVSDFGMARIFGINQIEANTNKVVGTYGYMSPEYAFYGHYSEKLDVFSFGVLLLEIISGKRTASFFRFENSPTLALWVWELWKEGRGVEVIDASVRETCRTHEALRCIHVGLLCVQEAPADRPTMASVIRMLESDEATSLPVSKEPAFSTRRNSSSVTTYSNNVVTITLPGAR</sequence>
<keyword evidence="10" id="KW-0325">Glycoprotein</keyword>
<dbReference type="InterPro" id="IPR000742">
    <property type="entry name" value="EGF"/>
</dbReference>
<dbReference type="SMART" id="SM00473">
    <property type="entry name" value="PAN_AP"/>
    <property type="match status" value="1"/>
</dbReference>
<evidence type="ECO:0000256" key="12">
    <source>
        <dbReference type="ARBA" id="ARBA00048679"/>
    </source>
</evidence>
<evidence type="ECO:0000256" key="6">
    <source>
        <dbReference type="ARBA" id="ARBA00022741"/>
    </source>
</evidence>
<dbReference type="InterPro" id="IPR001480">
    <property type="entry name" value="Bulb-type_lectin_dom"/>
</dbReference>
<dbReference type="EMBL" id="JBEDUW010000002">
    <property type="protein sequence ID" value="KAK9942975.1"/>
    <property type="molecule type" value="Genomic_DNA"/>
</dbReference>
<evidence type="ECO:0000256" key="1">
    <source>
        <dbReference type="ARBA" id="ARBA00004251"/>
    </source>
</evidence>
<organism evidence="21 22">
    <name type="scientific">Rubus argutus</name>
    <name type="common">Southern blackberry</name>
    <dbReference type="NCBI Taxonomy" id="59490"/>
    <lineage>
        <taxon>Eukaryota</taxon>
        <taxon>Viridiplantae</taxon>
        <taxon>Streptophyta</taxon>
        <taxon>Embryophyta</taxon>
        <taxon>Tracheophyta</taxon>
        <taxon>Spermatophyta</taxon>
        <taxon>Magnoliopsida</taxon>
        <taxon>eudicotyledons</taxon>
        <taxon>Gunneridae</taxon>
        <taxon>Pentapetalae</taxon>
        <taxon>rosids</taxon>
        <taxon>fabids</taxon>
        <taxon>Rosales</taxon>
        <taxon>Rosaceae</taxon>
        <taxon>Rosoideae</taxon>
        <taxon>Rosoideae incertae sedis</taxon>
        <taxon>Rubus</taxon>
    </lineage>
</organism>
<comment type="catalytic activity">
    <reaction evidence="12 13">
        <text>L-seryl-[protein] + ATP = O-phospho-L-seryl-[protein] + ADP + H(+)</text>
        <dbReference type="Rhea" id="RHEA:17989"/>
        <dbReference type="Rhea" id="RHEA-COMP:9863"/>
        <dbReference type="Rhea" id="RHEA-COMP:11604"/>
        <dbReference type="ChEBI" id="CHEBI:15378"/>
        <dbReference type="ChEBI" id="CHEBI:29999"/>
        <dbReference type="ChEBI" id="CHEBI:30616"/>
        <dbReference type="ChEBI" id="CHEBI:83421"/>
        <dbReference type="ChEBI" id="CHEBI:456216"/>
        <dbReference type="EC" id="2.7.11.1"/>
    </reaction>
</comment>
<evidence type="ECO:0000256" key="8">
    <source>
        <dbReference type="ARBA" id="ARBA00022840"/>
    </source>
</evidence>
<dbReference type="CDD" id="cd14066">
    <property type="entry name" value="STKc_IRAK"/>
    <property type="match status" value="1"/>
</dbReference>
<dbReference type="PANTHER" id="PTHR27002:SF841">
    <property type="entry name" value="RECEPTOR-LIKE SERINE_THREONINE-PROTEIN KINASE"/>
    <property type="match status" value="1"/>
</dbReference>
<feature type="domain" description="Bulb-type lectin" evidence="19">
    <location>
        <begin position="23"/>
        <end position="147"/>
    </location>
</feature>
<dbReference type="Pfam" id="PF08276">
    <property type="entry name" value="PAN_2"/>
    <property type="match status" value="1"/>
</dbReference>
<dbReference type="CDD" id="cd01098">
    <property type="entry name" value="PAN_AP_plant"/>
    <property type="match status" value="1"/>
</dbReference>
<evidence type="ECO:0000259" key="19">
    <source>
        <dbReference type="PROSITE" id="PS50927"/>
    </source>
</evidence>
<dbReference type="Gene3D" id="1.10.510.10">
    <property type="entry name" value="Transferase(Phosphotransferase) domain 1"/>
    <property type="match status" value="1"/>
</dbReference>
<feature type="domain" description="EGF-like" evidence="18">
    <location>
        <begin position="281"/>
        <end position="319"/>
    </location>
</feature>
<protein>
    <recommendedName>
        <fullName evidence="13">Receptor-like serine/threonine-protein kinase</fullName>
        <ecNumber evidence="13">2.7.11.1</ecNumber>
    </recommendedName>
</protein>
<dbReference type="Gene3D" id="2.90.10.10">
    <property type="entry name" value="Bulb-type lectin domain"/>
    <property type="match status" value="1"/>
</dbReference>
<evidence type="ECO:0000313" key="21">
    <source>
        <dbReference type="EMBL" id="KAK9942975.1"/>
    </source>
</evidence>
<dbReference type="InterPro" id="IPR000858">
    <property type="entry name" value="S_locus_glycoprot_dom"/>
</dbReference>
<evidence type="ECO:0000256" key="7">
    <source>
        <dbReference type="ARBA" id="ARBA00022777"/>
    </source>
</evidence>
<dbReference type="GO" id="GO:0005886">
    <property type="term" value="C:plasma membrane"/>
    <property type="evidence" value="ECO:0007669"/>
    <property type="project" value="UniProtKB-SubCell"/>
</dbReference>
<dbReference type="InterPro" id="IPR011009">
    <property type="entry name" value="Kinase-like_dom_sf"/>
</dbReference>
<dbReference type="SMART" id="SM00108">
    <property type="entry name" value="B_lectin"/>
    <property type="match status" value="1"/>
</dbReference>
<dbReference type="GO" id="GO:0005524">
    <property type="term" value="F:ATP binding"/>
    <property type="evidence" value="ECO:0007669"/>
    <property type="project" value="UniProtKB-KW"/>
</dbReference>
<reference evidence="21 22" key="1">
    <citation type="journal article" date="2023" name="G3 (Bethesda)">
        <title>A chromosome-length genome assembly and annotation of blackberry (Rubus argutus, cv. 'Hillquist').</title>
        <authorList>
            <person name="Bruna T."/>
            <person name="Aryal R."/>
            <person name="Dudchenko O."/>
            <person name="Sargent D.J."/>
            <person name="Mead D."/>
            <person name="Buti M."/>
            <person name="Cavallini A."/>
            <person name="Hytonen T."/>
            <person name="Andres J."/>
            <person name="Pham M."/>
            <person name="Weisz D."/>
            <person name="Mascagni F."/>
            <person name="Usai G."/>
            <person name="Natali L."/>
            <person name="Bassil N."/>
            <person name="Fernandez G.E."/>
            <person name="Lomsadze A."/>
            <person name="Armour M."/>
            <person name="Olukolu B."/>
            <person name="Poorten T."/>
            <person name="Britton C."/>
            <person name="Davik J."/>
            <person name="Ashrafi H."/>
            <person name="Aiden E.L."/>
            <person name="Borodovsky M."/>
            <person name="Worthington M."/>
        </authorList>
    </citation>
    <scope>NUCLEOTIDE SEQUENCE [LARGE SCALE GENOMIC DNA]</scope>
    <source>
        <strain evidence="21">PI 553951</strain>
    </source>
</reference>
<evidence type="ECO:0000256" key="15">
    <source>
        <dbReference type="SAM" id="Phobius"/>
    </source>
</evidence>
<evidence type="ECO:0000313" key="22">
    <source>
        <dbReference type="Proteomes" id="UP001457282"/>
    </source>
</evidence>
<feature type="transmembrane region" description="Helical" evidence="15">
    <location>
        <begin position="441"/>
        <end position="462"/>
    </location>
</feature>
<evidence type="ECO:0000256" key="11">
    <source>
        <dbReference type="ARBA" id="ARBA00047899"/>
    </source>
</evidence>
<dbReference type="GO" id="GO:0048544">
    <property type="term" value="P:recognition of pollen"/>
    <property type="evidence" value="ECO:0007669"/>
    <property type="project" value="InterPro"/>
</dbReference>
<evidence type="ECO:0000256" key="5">
    <source>
        <dbReference type="ARBA" id="ARBA00022729"/>
    </source>
</evidence>
<dbReference type="SMART" id="SM00220">
    <property type="entry name" value="S_TKc"/>
    <property type="match status" value="1"/>
</dbReference>
<dbReference type="CDD" id="cd00028">
    <property type="entry name" value="B_lectin"/>
    <property type="match status" value="1"/>
</dbReference>
<dbReference type="InterPro" id="IPR008271">
    <property type="entry name" value="Ser/Thr_kinase_AS"/>
</dbReference>
<keyword evidence="15" id="KW-1133">Transmembrane helix</keyword>
<evidence type="ECO:0000256" key="14">
    <source>
        <dbReference type="PROSITE-ProRule" id="PRU00076"/>
    </source>
</evidence>
<dbReference type="PROSITE" id="PS50948">
    <property type="entry name" value="PAN"/>
    <property type="match status" value="1"/>
</dbReference>
<dbReference type="InterPro" id="IPR001245">
    <property type="entry name" value="Ser-Thr/Tyr_kinase_cat_dom"/>
</dbReference>
<keyword evidence="2" id="KW-1003">Cell membrane</keyword>
<dbReference type="InterPro" id="IPR000719">
    <property type="entry name" value="Prot_kinase_dom"/>
</dbReference>
<dbReference type="Pfam" id="PF07714">
    <property type="entry name" value="PK_Tyr_Ser-Thr"/>
    <property type="match status" value="1"/>
</dbReference>
<dbReference type="Gene3D" id="3.30.200.20">
    <property type="entry name" value="Phosphorylase Kinase, domain 1"/>
    <property type="match status" value="1"/>
</dbReference>
<dbReference type="EC" id="2.7.11.1" evidence="13"/>
<dbReference type="InterPro" id="IPR024171">
    <property type="entry name" value="SRK-like_kinase"/>
</dbReference>
<comment type="catalytic activity">
    <reaction evidence="11 13">
        <text>L-threonyl-[protein] + ATP = O-phospho-L-threonyl-[protein] + ADP + H(+)</text>
        <dbReference type="Rhea" id="RHEA:46608"/>
        <dbReference type="Rhea" id="RHEA-COMP:11060"/>
        <dbReference type="Rhea" id="RHEA-COMP:11605"/>
        <dbReference type="ChEBI" id="CHEBI:15378"/>
        <dbReference type="ChEBI" id="CHEBI:30013"/>
        <dbReference type="ChEBI" id="CHEBI:30616"/>
        <dbReference type="ChEBI" id="CHEBI:61977"/>
        <dbReference type="ChEBI" id="CHEBI:456216"/>
        <dbReference type="EC" id="2.7.11.1"/>
    </reaction>
</comment>
<keyword evidence="15" id="KW-0472">Membrane</keyword>
<gene>
    <name evidence="21" type="ORF">M0R45_008608</name>
</gene>
<keyword evidence="3 13" id="KW-0723">Serine/threonine-protein kinase</keyword>
<feature type="chain" id="PRO_5043766359" description="Receptor-like serine/threonine-protein kinase" evidence="16">
    <location>
        <begin position="23"/>
        <end position="811"/>
    </location>
</feature>
<dbReference type="PROSITE" id="PS50927">
    <property type="entry name" value="BULB_LECTIN"/>
    <property type="match status" value="1"/>
</dbReference>
<keyword evidence="14" id="KW-0245">EGF-like domain</keyword>
<keyword evidence="9" id="KW-1015">Disulfide bond</keyword>
<dbReference type="GO" id="GO:0004674">
    <property type="term" value="F:protein serine/threonine kinase activity"/>
    <property type="evidence" value="ECO:0007669"/>
    <property type="project" value="UniProtKB-KW"/>
</dbReference>
<dbReference type="FunFam" id="3.30.200.20:FF:000195">
    <property type="entry name" value="G-type lectin S-receptor-like serine/threonine-protein kinase"/>
    <property type="match status" value="1"/>
</dbReference>
<dbReference type="Pfam" id="PF01453">
    <property type="entry name" value="B_lectin"/>
    <property type="match status" value="1"/>
</dbReference>
<evidence type="ECO:0000256" key="16">
    <source>
        <dbReference type="SAM" id="SignalP"/>
    </source>
</evidence>
<dbReference type="Proteomes" id="UP001457282">
    <property type="component" value="Unassembled WGS sequence"/>
</dbReference>
<accession>A0AAW1Y4K9</accession>
<keyword evidence="22" id="KW-1185">Reference proteome</keyword>
<feature type="signal peptide" evidence="16">
    <location>
        <begin position="1"/>
        <end position="22"/>
    </location>
</feature>
<dbReference type="FunFam" id="1.10.510.10:FF:000060">
    <property type="entry name" value="G-type lectin S-receptor-like serine/threonine-protein kinase"/>
    <property type="match status" value="1"/>
</dbReference>
<evidence type="ECO:0000256" key="3">
    <source>
        <dbReference type="ARBA" id="ARBA00022527"/>
    </source>
</evidence>
<dbReference type="PIRSF" id="PIRSF000641">
    <property type="entry name" value="SRK"/>
    <property type="match status" value="1"/>
</dbReference>
<name>A0AAW1Y4K9_RUBAR</name>
<evidence type="ECO:0000256" key="13">
    <source>
        <dbReference type="PIRNR" id="PIRNR000641"/>
    </source>
</evidence>
<dbReference type="AlphaFoldDB" id="A0AAW1Y4K9"/>
<keyword evidence="7 13" id="KW-0418">Kinase</keyword>
<evidence type="ECO:0000259" key="18">
    <source>
        <dbReference type="PROSITE" id="PS50026"/>
    </source>
</evidence>
<dbReference type="PROSITE" id="PS50026">
    <property type="entry name" value="EGF_3"/>
    <property type="match status" value="1"/>
</dbReference>
<evidence type="ECO:0000256" key="2">
    <source>
        <dbReference type="ARBA" id="ARBA00022475"/>
    </source>
</evidence>
<dbReference type="PROSITE" id="PS00108">
    <property type="entry name" value="PROTEIN_KINASE_ST"/>
    <property type="match status" value="1"/>
</dbReference>
<comment type="caution">
    <text evidence="21">The sequence shown here is derived from an EMBL/GenBank/DDBJ whole genome shotgun (WGS) entry which is preliminary data.</text>
</comment>
<keyword evidence="8 13" id="KW-0067">ATP-binding</keyword>
<dbReference type="Pfam" id="PF00954">
    <property type="entry name" value="S_locus_glycop"/>
    <property type="match status" value="1"/>
</dbReference>
<dbReference type="InterPro" id="IPR003609">
    <property type="entry name" value="Pan_app"/>
</dbReference>
<keyword evidence="15" id="KW-0812">Transmembrane</keyword>
<evidence type="ECO:0000256" key="4">
    <source>
        <dbReference type="ARBA" id="ARBA00022679"/>
    </source>
</evidence>
<dbReference type="InterPro" id="IPR036426">
    <property type="entry name" value="Bulb-type_lectin_dom_sf"/>
</dbReference>
<comment type="caution">
    <text evidence="14">Lacks conserved residue(s) required for the propagation of feature annotation.</text>
</comment>
<comment type="subcellular location">
    <subcellularLocation>
        <location evidence="1">Cell membrane</location>
        <topology evidence="1">Single-pass type I membrane protein</topology>
    </subcellularLocation>
</comment>
<evidence type="ECO:0000259" key="17">
    <source>
        <dbReference type="PROSITE" id="PS50011"/>
    </source>
</evidence>
<keyword evidence="6 13" id="KW-0547">Nucleotide-binding</keyword>
<comment type="similarity">
    <text evidence="13">Belongs to the protein kinase superfamily. Ser/Thr protein kinase family.</text>
</comment>
<dbReference type="PROSITE" id="PS50011">
    <property type="entry name" value="PROTEIN_KINASE_DOM"/>
    <property type="match status" value="1"/>
</dbReference>
<dbReference type="SUPFAM" id="SSF51110">
    <property type="entry name" value="alpha-D-mannose-specific plant lectins"/>
    <property type="match status" value="1"/>
</dbReference>
<evidence type="ECO:0000256" key="10">
    <source>
        <dbReference type="ARBA" id="ARBA00023180"/>
    </source>
</evidence>
<feature type="domain" description="Protein kinase" evidence="17">
    <location>
        <begin position="499"/>
        <end position="786"/>
    </location>
</feature>
<keyword evidence="5 16" id="KW-0732">Signal</keyword>
<evidence type="ECO:0000259" key="20">
    <source>
        <dbReference type="PROSITE" id="PS50948"/>
    </source>
</evidence>